<comment type="function">
    <text evidence="8">This protein is part of the stalk that links CF(0) to CF(1). It either transmits conformational changes from CF(0) to CF(1) or is implicated in proton conduction.</text>
</comment>
<reference evidence="10 12" key="2">
    <citation type="journal article" date="2014" name="Genome Announc.">
        <title>Draft Genome Sequence of Bacillus alcalophilus AV1934, a Classic Alkaliphile Isolated from Human Feces in 1934.</title>
        <authorList>
            <person name="Attie O."/>
            <person name="Jayaprakash A."/>
            <person name="Shah H."/>
            <person name="Paulsen I.T."/>
            <person name="Morino M."/>
            <person name="Takahashi Y."/>
            <person name="Narumi I."/>
            <person name="Sachidanandam R."/>
            <person name="Satoh K."/>
            <person name="Ito M."/>
            <person name="Krulwich T.A."/>
        </authorList>
    </citation>
    <scope>NUCLEOTIDE SEQUENCE [LARGE SCALE GENOMIC DNA]</scope>
    <source>
        <strain evidence="10 12">AV1934</strain>
    </source>
</reference>
<dbReference type="Pfam" id="PF00213">
    <property type="entry name" value="OSCP"/>
    <property type="match status" value="1"/>
</dbReference>
<dbReference type="PROSITE" id="PS00389">
    <property type="entry name" value="ATPASE_DELTA"/>
    <property type="match status" value="1"/>
</dbReference>
<keyword evidence="3 8" id="KW-0375">Hydrogen ion transport</keyword>
<dbReference type="OrthoDB" id="9802471at2"/>
<protein>
    <recommendedName>
        <fullName evidence="8">ATP synthase subunit delta</fullName>
    </recommendedName>
    <alternativeName>
        <fullName evidence="8">ATP synthase F(1) sector subunit delta</fullName>
    </alternativeName>
    <alternativeName>
        <fullName evidence="8">F-type ATPase subunit delta</fullName>
        <shortName evidence="8">F-ATPase subunit delta</shortName>
    </alternativeName>
</protein>
<dbReference type="InterPro" id="IPR020781">
    <property type="entry name" value="ATPase_OSCP/d_CS"/>
</dbReference>
<reference evidence="9" key="1">
    <citation type="submission" date="2012-07" db="EMBL/GenBank/DDBJ databases">
        <title>A Draft Genome for Bacillus alcalophilus strain ATCC 27647.</title>
        <authorList>
            <person name="Attie O."/>
            <person name="Jayaprakash A."/>
            <person name="Sachidanandam R."/>
            <person name="Shah H."/>
            <person name="Paulsen I."/>
            <person name="Morino M."/>
            <person name="Ito M."/>
            <person name="Krulwich T."/>
        </authorList>
    </citation>
    <scope>NUCLEOTIDE SEQUENCE</scope>
    <source>
        <strain evidence="9">ATCC 27647</strain>
    </source>
</reference>
<evidence type="ECO:0000313" key="10">
    <source>
        <dbReference type="EMBL" id="KGA97056.1"/>
    </source>
</evidence>
<dbReference type="PANTHER" id="PTHR11910">
    <property type="entry name" value="ATP SYNTHASE DELTA CHAIN"/>
    <property type="match status" value="1"/>
</dbReference>
<dbReference type="GO" id="GO:0046933">
    <property type="term" value="F:proton-transporting ATP synthase activity, rotational mechanism"/>
    <property type="evidence" value="ECO:0007669"/>
    <property type="project" value="UniProtKB-UniRule"/>
</dbReference>
<gene>
    <name evidence="8" type="primary">atpH</name>
    <name evidence="11" type="ORF">AJ85_13610</name>
    <name evidence="9" type="ORF">BalcAV0213</name>
    <name evidence="10" type="ORF">BALCAV_0212490</name>
</gene>
<evidence type="ECO:0000256" key="8">
    <source>
        <dbReference type="HAMAP-Rule" id="MF_01416"/>
    </source>
</evidence>
<dbReference type="GO" id="GO:0045259">
    <property type="term" value="C:proton-transporting ATP synthase complex"/>
    <property type="evidence" value="ECO:0007669"/>
    <property type="project" value="UniProtKB-KW"/>
</dbReference>
<dbReference type="EMBL" id="ALPT02000038">
    <property type="protein sequence ID" value="KGA97056.1"/>
    <property type="molecule type" value="Genomic_DNA"/>
</dbReference>
<evidence type="ECO:0000313" key="9">
    <source>
        <dbReference type="EMBL" id="AFV25630.1"/>
    </source>
</evidence>
<evidence type="ECO:0000256" key="3">
    <source>
        <dbReference type="ARBA" id="ARBA00022781"/>
    </source>
</evidence>
<evidence type="ECO:0000256" key="1">
    <source>
        <dbReference type="ARBA" id="ARBA00004370"/>
    </source>
</evidence>
<evidence type="ECO:0000256" key="2">
    <source>
        <dbReference type="ARBA" id="ARBA00022448"/>
    </source>
</evidence>
<dbReference type="EMBL" id="JALP01000402">
    <property type="protein sequence ID" value="THG88275.1"/>
    <property type="molecule type" value="Genomic_DNA"/>
</dbReference>
<evidence type="ECO:0000256" key="4">
    <source>
        <dbReference type="ARBA" id="ARBA00023065"/>
    </source>
</evidence>
<dbReference type="HAMAP" id="MF_01416">
    <property type="entry name" value="ATP_synth_delta_bact"/>
    <property type="match status" value="1"/>
</dbReference>
<name>J8TPM7_ALKAL</name>
<evidence type="ECO:0000256" key="5">
    <source>
        <dbReference type="ARBA" id="ARBA00023136"/>
    </source>
</evidence>
<keyword evidence="7 8" id="KW-0066">ATP synthesis</keyword>
<keyword evidence="12" id="KW-1185">Reference proteome</keyword>
<evidence type="ECO:0000313" key="13">
    <source>
        <dbReference type="Proteomes" id="UP000297014"/>
    </source>
</evidence>
<comment type="function">
    <text evidence="8">F(1)F(0) ATP synthase produces ATP from ADP in the presence of a proton or sodium gradient. F-type ATPases consist of two structural domains, F(1) containing the extramembraneous catalytic core and F(0) containing the membrane proton channel, linked together by a central stalk and a peripheral stalk. During catalysis, ATP synthesis in the catalytic domain of F(1) is coupled via a rotary mechanism of the central stalk subunits to proton translocation.</text>
</comment>
<keyword evidence="2 8" id="KW-0813">Transport</keyword>
<keyword evidence="5 8" id="KW-0472">Membrane</keyword>
<keyword evidence="6 8" id="KW-0139">CF(1)</keyword>
<accession>J8TPM7</accession>
<dbReference type="InterPro" id="IPR026015">
    <property type="entry name" value="ATP_synth_OSCP/delta_N_sf"/>
</dbReference>
<reference evidence="11 13" key="3">
    <citation type="submission" date="2014-01" db="EMBL/GenBank/DDBJ databases">
        <title>Draft genome sequencing of Bacillus alcalophilus CGMCC 1.3604.</title>
        <authorList>
            <person name="Yang J."/>
            <person name="Diao L."/>
            <person name="Yang S."/>
        </authorList>
    </citation>
    <scope>NUCLEOTIDE SEQUENCE [LARGE SCALE GENOMIC DNA]</scope>
    <source>
        <strain evidence="11 13">CGMCC 1.3604</strain>
    </source>
</reference>
<evidence type="ECO:0000313" key="12">
    <source>
        <dbReference type="Proteomes" id="UP000002754"/>
    </source>
</evidence>
<sequence>MSNVAVANRYANALFQVAREKGILIQAIEELQAIKDVVQSTPSFSKFLENPKFTKDQKRAFIQSSFQGSVSSEVLNTLQILVDRKRTDILVPMIKKFVALSYEAQNIAEATVFSAKALTEEEKTQIAQVFAVKVGKAKLLINNVVNADLLGGLKIRIGDRIFDGSVKSQLDRLERQLVTGTR</sequence>
<evidence type="ECO:0000256" key="7">
    <source>
        <dbReference type="ARBA" id="ARBA00023310"/>
    </source>
</evidence>
<organism evidence="10 12">
    <name type="scientific">Alkalihalobacillus alcalophilus ATCC 27647 = CGMCC 1.3604</name>
    <dbReference type="NCBI Taxonomy" id="1218173"/>
    <lineage>
        <taxon>Bacteria</taxon>
        <taxon>Bacillati</taxon>
        <taxon>Bacillota</taxon>
        <taxon>Bacilli</taxon>
        <taxon>Bacillales</taxon>
        <taxon>Bacillaceae</taxon>
        <taxon>Alkalihalobacillus</taxon>
    </lineage>
</organism>
<proteinExistence type="inferred from homology"/>
<dbReference type="Gene3D" id="1.10.520.20">
    <property type="entry name" value="N-terminal domain of the delta subunit of the F1F0-ATP synthase"/>
    <property type="match status" value="1"/>
</dbReference>
<comment type="subcellular location">
    <subcellularLocation>
        <location evidence="8">Cell membrane</location>
        <topology evidence="8">Peripheral membrane protein</topology>
    </subcellularLocation>
    <subcellularLocation>
        <location evidence="1">Membrane</location>
    </subcellularLocation>
</comment>
<evidence type="ECO:0000256" key="6">
    <source>
        <dbReference type="ARBA" id="ARBA00023196"/>
    </source>
</evidence>
<keyword evidence="4 8" id="KW-0406">Ion transport</keyword>
<dbReference type="eggNOG" id="COG0712">
    <property type="taxonomic scope" value="Bacteria"/>
</dbReference>
<dbReference type="SUPFAM" id="SSF47928">
    <property type="entry name" value="N-terminal domain of the delta subunit of the F1F0-ATP synthase"/>
    <property type="match status" value="1"/>
</dbReference>
<comment type="similarity">
    <text evidence="8">Belongs to the ATPase delta chain family.</text>
</comment>
<dbReference type="Proteomes" id="UP000297014">
    <property type="component" value="Unassembled WGS sequence"/>
</dbReference>
<dbReference type="RefSeq" id="WP_003320628.1">
    <property type="nucleotide sequence ID" value="NZ_ALPT02000038.1"/>
</dbReference>
<dbReference type="AlphaFoldDB" id="J8TPM7"/>
<dbReference type="GO" id="GO:0005886">
    <property type="term" value="C:plasma membrane"/>
    <property type="evidence" value="ECO:0007669"/>
    <property type="project" value="UniProtKB-SubCell"/>
</dbReference>
<dbReference type="Proteomes" id="UP000002754">
    <property type="component" value="Unassembled WGS sequence"/>
</dbReference>
<dbReference type="NCBIfam" id="NF004403">
    <property type="entry name" value="PRK05758.2-4"/>
    <property type="match status" value="1"/>
</dbReference>
<dbReference type="PRINTS" id="PR00125">
    <property type="entry name" value="ATPASEDELTA"/>
</dbReference>
<keyword evidence="8" id="KW-1003">Cell membrane</keyword>
<dbReference type="EMBL" id="JX399207">
    <property type="protein sequence ID" value="AFV25630.1"/>
    <property type="molecule type" value="Genomic_DNA"/>
</dbReference>
<dbReference type="InterPro" id="IPR000711">
    <property type="entry name" value="ATPase_OSCP/dsu"/>
</dbReference>
<dbReference type="NCBIfam" id="TIGR01145">
    <property type="entry name" value="ATP_synt_delta"/>
    <property type="match status" value="1"/>
</dbReference>
<evidence type="ECO:0000313" key="11">
    <source>
        <dbReference type="EMBL" id="THG88275.1"/>
    </source>
</evidence>
<dbReference type="STRING" id="1218173.BALCAV_0212490"/>